<dbReference type="Pfam" id="PF01844">
    <property type="entry name" value="HNH"/>
    <property type="match status" value="1"/>
</dbReference>
<dbReference type="InterPro" id="IPR025960">
    <property type="entry name" value="RVT_N"/>
</dbReference>
<dbReference type="GO" id="GO:0004519">
    <property type="term" value="F:endonuclease activity"/>
    <property type="evidence" value="ECO:0007669"/>
    <property type="project" value="InterPro"/>
</dbReference>
<protein>
    <submittedName>
        <fullName evidence="2">Reverse transcriptase</fullName>
        <ecNumber evidence="2">2.7.7.49</ecNumber>
    </submittedName>
</protein>
<dbReference type="EMBL" id="LR882967">
    <property type="protein sequence ID" value="CAD5975817.1"/>
    <property type="molecule type" value="Genomic_DNA"/>
</dbReference>
<dbReference type="AlphaFoldDB" id="A0A9W4GA39"/>
<dbReference type="EC" id="2.7.7.49" evidence="2"/>
<dbReference type="RefSeq" id="WP_254174523.1">
    <property type="nucleotide sequence ID" value="NZ_LR882967.1"/>
</dbReference>
<dbReference type="InterPro" id="IPR003615">
    <property type="entry name" value="HNH_nuc"/>
</dbReference>
<dbReference type="PROSITE" id="PS50878">
    <property type="entry name" value="RT_POL"/>
    <property type="match status" value="1"/>
</dbReference>
<dbReference type="PANTHER" id="PTHR34047:SF10">
    <property type="entry name" value="GROUP II INTRON-ASSOCIATED OPEN READING FRAME"/>
    <property type="match status" value="1"/>
</dbReference>
<proteinExistence type="predicted"/>
<evidence type="ECO:0000313" key="2">
    <source>
        <dbReference type="EMBL" id="CAD5975817.1"/>
    </source>
</evidence>
<dbReference type="NCBIfam" id="TIGR04416">
    <property type="entry name" value="group_II_RT_mat"/>
    <property type="match status" value="1"/>
</dbReference>
<dbReference type="GO" id="GO:0003964">
    <property type="term" value="F:RNA-directed DNA polymerase activity"/>
    <property type="evidence" value="ECO:0007669"/>
    <property type="project" value="UniProtKB-KW"/>
</dbReference>
<gene>
    <name evidence="2" type="ORF">NO713_04158</name>
</gene>
<dbReference type="InterPro" id="IPR043502">
    <property type="entry name" value="DNA/RNA_pol_sf"/>
</dbReference>
<accession>A0A9W4GA39</accession>
<dbReference type="GO" id="GO:0003676">
    <property type="term" value="F:nucleic acid binding"/>
    <property type="evidence" value="ECO:0007669"/>
    <property type="project" value="InterPro"/>
</dbReference>
<dbReference type="InterPro" id="IPR013597">
    <property type="entry name" value="Mat_intron_G2"/>
</dbReference>
<dbReference type="InterPro" id="IPR000477">
    <property type="entry name" value="RT_dom"/>
</dbReference>
<name>A0A9W4GA39_9CYAN</name>
<dbReference type="SUPFAM" id="SSF56672">
    <property type="entry name" value="DNA/RNA polymerases"/>
    <property type="match status" value="1"/>
</dbReference>
<dbReference type="SMART" id="SM00507">
    <property type="entry name" value="HNHc"/>
    <property type="match status" value="1"/>
</dbReference>
<sequence length="608" mass="69265">MNISKTLNKNQTVEWKDINWRQLEKVTFKLQKRIFQASSRGDVKAVRKLQKTLINSWSAKCIAVRRVTQDNQGKNTAGVDGIKSLTPKQRMNLVGRLKLTGKVKPTRRDVPWRVCTNIPKPGTTETRPLGIPTIDDRALQALVKLALEPEWEAKFEPNSYGFRPGRSCHDAIQAIFDSIKQKAKYVLDADISKCFDRINHKALISKIHTYPTLSRTIKTWLKAGYMDGKKLFPTHESTPQAGVISPLLANIALHGLEERVKQYAETLKGNKRNNRQAFSLIRYADDFVIIHEDLNVIKKCQEIIADWLSDMGLELKPSKTKLTHTLNEIDGNVGFEFLGFHIQQHKVGNYRAASIGYSKLGFKTLITPSKAQIKTHLVKIAEIIDTHKTAPQAALISKLNPIIRGWSNYYSTVVSKETFNKVDSLIYNKLRAWARTRGKGSINKNKYWRTVGDRNWCFSTENGLELLTHNSTPIVRYIKVKGKASPFDGNWTYWSKRRGEYPETPTRVSKLIKKQKGICSHCGLYFTSTDIVEVDHIQPKSLGGKDTYDNLQLLHKHCHDTKTANDGSLIKNHNHKTVLNRTYNKGGIIKEPCEVKVSCTVLKERLRR</sequence>
<dbReference type="PANTHER" id="PTHR34047">
    <property type="entry name" value="NUCLEAR INTRON MATURASE 1, MITOCHONDRIAL-RELATED"/>
    <property type="match status" value="1"/>
</dbReference>
<feature type="domain" description="Reverse transcriptase" evidence="1">
    <location>
        <begin position="99"/>
        <end position="342"/>
    </location>
</feature>
<reference evidence="2" key="1">
    <citation type="submission" date="2020-09" db="EMBL/GenBank/DDBJ databases">
        <authorList>
            <person name="Blom J."/>
        </authorList>
    </citation>
    <scope>NUCLEOTIDE SEQUENCE</scope>
    <source>
        <strain evidence="2">No.713</strain>
    </source>
</reference>
<dbReference type="Gene3D" id="1.10.30.50">
    <property type="match status" value="1"/>
</dbReference>
<keyword evidence="3" id="KW-1185">Reference proteome</keyword>
<dbReference type="GO" id="GO:0008270">
    <property type="term" value="F:zinc ion binding"/>
    <property type="evidence" value="ECO:0007669"/>
    <property type="project" value="InterPro"/>
</dbReference>
<dbReference type="InterPro" id="IPR002711">
    <property type="entry name" value="HNH"/>
</dbReference>
<dbReference type="InterPro" id="IPR030931">
    <property type="entry name" value="Group_II_RT_mat"/>
</dbReference>
<dbReference type="Pfam" id="PF00078">
    <property type="entry name" value="RVT_1"/>
    <property type="match status" value="1"/>
</dbReference>
<keyword evidence="2" id="KW-0695">RNA-directed DNA polymerase</keyword>
<dbReference type="CDD" id="cd01651">
    <property type="entry name" value="RT_G2_intron"/>
    <property type="match status" value="1"/>
</dbReference>
<dbReference type="Proteomes" id="UP001153719">
    <property type="component" value="Chromosome"/>
</dbReference>
<dbReference type="Pfam" id="PF08388">
    <property type="entry name" value="GIIM"/>
    <property type="match status" value="1"/>
</dbReference>
<dbReference type="CDD" id="cd00085">
    <property type="entry name" value="HNHc"/>
    <property type="match status" value="1"/>
</dbReference>
<keyword evidence="2" id="KW-0548">Nucleotidyltransferase</keyword>
<dbReference type="InterPro" id="IPR051083">
    <property type="entry name" value="GrpII_Intron_Splice-Mob/Def"/>
</dbReference>
<organism evidence="2 3">
    <name type="scientific">Planktothrix pseudagardhii</name>
    <dbReference type="NCBI Taxonomy" id="132604"/>
    <lineage>
        <taxon>Bacteria</taxon>
        <taxon>Bacillati</taxon>
        <taxon>Cyanobacteriota</taxon>
        <taxon>Cyanophyceae</taxon>
        <taxon>Oscillatoriophycideae</taxon>
        <taxon>Oscillatoriales</taxon>
        <taxon>Microcoleaceae</taxon>
        <taxon>Planktothrix</taxon>
    </lineage>
</organism>
<dbReference type="KEGG" id="ppsu:NO713_04158"/>
<dbReference type="Pfam" id="PF13655">
    <property type="entry name" value="RVT_N"/>
    <property type="match status" value="1"/>
</dbReference>
<keyword evidence="2" id="KW-0808">Transferase</keyword>
<evidence type="ECO:0000313" key="3">
    <source>
        <dbReference type="Proteomes" id="UP001153719"/>
    </source>
</evidence>
<evidence type="ECO:0000259" key="1">
    <source>
        <dbReference type="PROSITE" id="PS50878"/>
    </source>
</evidence>